<gene>
    <name evidence="2" type="ORF">TSAR_002071</name>
</gene>
<protein>
    <submittedName>
        <fullName evidence="2">Uncharacterized protein</fullName>
    </submittedName>
</protein>
<proteinExistence type="predicted"/>
<evidence type="ECO:0000256" key="1">
    <source>
        <dbReference type="SAM" id="MobiDB-lite"/>
    </source>
</evidence>
<dbReference type="AlphaFoldDB" id="A0A232ELD7"/>
<name>A0A232ELD7_9HYME</name>
<dbReference type="EMBL" id="NNAY01003570">
    <property type="protein sequence ID" value="OXU19176.1"/>
    <property type="molecule type" value="Genomic_DNA"/>
</dbReference>
<comment type="caution">
    <text evidence="2">The sequence shown here is derived from an EMBL/GenBank/DDBJ whole genome shotgun (WGS) entry which is preliminary data.</text>
</comment>
<reference evidence="2 3" key="1">
    <citation type="journal article" date="2017" name="Curr. Biol.">
        <title>The Evolution of Venom by Co-option of Single-Copy Genes.</title>
        <authorList>
            <person name="Martinson E.O."/>
            <person name="Mrinalini"/>
            <person name="Kelkar Y.D."/>
            <person name="Chang C.H."/>
            <person name="Werren J.H."/>
        </authorList>
    </citation>
    <scope>NUCLEOTIDE SEQUENCE [LARGE SCALE GENOMIC DNA]</scope>
    <source>
        <strain evidence="2 3">Alberta</strain>
        <tissue evidence="2">Whole body</tissue>
    </source>
</reference>
<feature type="compositionally biased region" description="Polar residues" evidence="1">
    <location>
        <begin position="22"/>
        <end position="59"/>
    </location>
</feature>
<dbReference type="Proteomes" id="UP000215335">
    <property type="component" value="Unassembled WGS sequence"/>
</dbReference>
<organism evidence="2 3">
    <name type="scientific">Trichomalopsis sarcophagae</name>
    <dbReference type="NCBI Taxonomy" id="543379"/>
    <lineage>
        <taxon>Eukaryota</taxon>
        <taxon>Metazoa</taxon>
        <taxon>Ecdysozoa</taxon>
        <taxon>Arthropoda</taxon>
        <taxon>Hexapoda</taxon>
        <taxon>Insecta</taxon>
        <taxon>Pterygota</taxon>
        <taxon>Neoptera</taxon>
        <taxon>Endopterygota</taxon>
        <taxon>Hymenoptera</taxon>
        <taxon>Apocrita</taxon>
        <taxon>Proctotrupomorpha</taxon>
        <taxon>Chalcidoidea</taxon>
        <taxon>Pteromalidae</taxon>
        <taxon>Pteromalinae</taxon>
        <taxon>Trichomalopsis</taxon>
    </lineage>
</organism>
<sequence>GNSNRNTMAPNKRSFDAMQCGAASQCQNTQKKNRSSTGAENNNRSVTFSSQAPMSQFNNGDRDNGNETALVSEQLPDNEKLVNTKEFQITATAMGKYLACGEKVHLYPESNEFRIRILNMDYKNGRGLRNFVEFSKASLDELIRHASEIERVVNEKLLHRNEVFQHLGLSVSIVPDSRAGCNVIEFRSDNCFSQMVFNTFRKIINFKDQVDREYFVFERKLKRDTEIYKNMLNMFAYLTNENRPNTAGVEEPPKTNQRAIINTCNTLWKQIGKLVDKNANNQ</sequence>
<evidence type="ECO:0000313" key="2">
    <source>
        <dbReference type="EMBL" id="OXU19176.1"/>
    </source>
</evidence>
<feature type="region of interest" description="Disordered" evidence="1">
    <location>
        <begin position="20"/>
        <end position="68"/>
    </location>
</feature>
<feature type="non-terminal residue" evidence="2">
    <location>
        <position position="1"/>
    </location>
</feature>
<evidence type="ECO:0000313" key="3">
    <source>
        <dbReference type="Proteomes" id="UP000215335"/>
    </source>
</evidence>
<accession>A0A232ELD7</accession>
<keyword evidence="3" id="KW-1185">Reference proteome</keyword>